<keyword evidence="3" id="KW-0808">Transferase</keyword>
<organism evidence="5">
    <name type="scientific">Aphanomyces astaci</name>
    <name type="common">Crayfish plague agent</name>
    <dbReference type="NCBI Taxonomy" id="112090"/>
    <lineage>
        <taxon>Eukaryota</taxon>
        <taxon>Sar</taxon>
        <taxon>Stramenopiles</taxon>
        <taxon>Oomycota</taxon>
        <taxon>Saprolegniomycetes</taxon>
        <taxon>Saprolegniales</taxon>
        <taxon>Verrucalvaceae</taxon>
        <taxon>Aphanomyces</taxon>
    </lineage>
</organism>
<dbReference type="Pfam" id="PF13649">
    <property type="entry name" value="Methyltransf_25"/>
    <property type="match status" value="1"/>
</dbReference>
<dbReference type="VEuPathDB" id="FungiDB:H257_10222"/>
<reference evidence="5" key="1">
    <citation type="submission" date="2013-12" db="EMBL/GenBank/DDBJ databases">
        <title>The Genome Sequence of Aphanomyces astaci APO3.</title>
        <authorList>
            <consortium name="The Broad Institute Genomics Platform"/>
            <person name="Russ C."/>
            <person name="Tyler B."/>
            <person name="van West P."/>
            <person name="Dieguez-Uribeondo J."/>
            <person name="Young S.K."/>
            <person name="Zeng Q."/>
            <person name="Gargeya S."/>
            <person name="Fitzgerald M."/>
            <person name="Abouelleil A."/>
            <person name="Alvarado L."/>
            <person name="Chapman S.B."/>
            <person name="Gainer-Dewar J."/>
            <person name="Goldberg J."/>
            <person name="Griggs A."/>
            <person name="Gujja S."/>
            <person name="Hansen M."/>
            <person name="Howarth C."/>
            <person name="Imamovic A."/>
            <person name="Ireland A."/>
            <person name="Larimer J."/>
            <person name="McCowan C."/>
            <person name="Murphy C."/>
            <person name="Pearson M."/>
            <person name="Poon T.W."/>
            <person name="Priest M."/>
            <person name="Roberts A."/>
            <person name="Saif S."/>
            <person name="Shea T."/>
            <person name="Sykes S."/>
            <person name="Wortman J."/>
            <person name="Nusbaum C."/>
            <person name="Birren B."/>
        </authorList>
    </citation>
    <scope>NUCLEOTIDE SEQUENCE [LARGE SCALE GENOMIC DNA]</scope>
    <source>
        <strain evidence="5">APO3</strain>
    </source>
</reference>
<dbReference type="InterPro" id="IPR029063">
    <property type="entry name" value="SAM-dependent_MTases_sf"/>
</dbReference>
<comment type="similarity">
    <text evidence="1">Belongs to the methyltransferase superfamily. METL family.</text>
</comment>
<dbReference type="CDD" id="cd02440">
    <property type="entry name" value="AdoMet_MTases"/>
    <property type="match status" value="1"/>
</dbReference>
<dbReference type="OrthoDB" id="417697at2759"/>
<protein>
    <recommendedName>
        <fullName evidence="4">Methyltransferase domain-containing protein</fullName>
    </recommendedName>
</protein>
<dbReference type="SUPFAM" id="SSF53335">
    <property type="entry name" value="S-adenosyl-L-methionine-dependent methyltransferases"/>
    <property type="match status" value="1"/>
</dbReference>
<evidence type="ECO:0000256" key="3">
    <source>
        <dbReference type="ARBA" id="ARBA00022679"/>
    </source>
</evidence>
<dbReference type="EMBL" id="KI913140">
    <property type="protein sequence ID" value="ETV75369.1"/>
    <property type="molecule type" value="Genomic_DNA"/>
</dbReference>
<dbReference type="GO" id="GO:0032259">
    <property type="term" value="P:methylation"/>
    <property type="evidence" value="ECO:0007669"/>
    <property type="project" value="UniProtKB-KW"/>
</dbReference>
<keyword evidence="2" id="KW-0489">Methyltransferase</keyword>
<dbReference type="GO" id="GO:0008173">
    <property type="term" value="F:RNA methyltransferase activity"/>
    <property type="evidence" value="ECO:0007669"/>
    <property type="project" value="UniProtKB-ARBA"/>
</dbReference>
<dbReference type="Gene3D" id="3.40.50.150">
    <property type="entry name" value="Vaccinia Virus protein VP39"/>
    <property type="match status" value="1"/>
</dbReference>
<dbReference type="InterPro" id="IPR041698">
    <property type="entry name" value="Methyltransf_25"/>
</dbReference>
<evidence type="ECO:0000256" key="1">
    <source>
        <dbReference type="ARBA" id="ARBA00009725"/>
    </source>
</evidence>
<sequence length="399" mass="44707">MRPAGSFHAHDFEWEELAVTCRAQLAAAGNASAKNEDESDVASGAATVEEEVHTGDELGVLAQGYWDVFHAKNNGKVYKPRNYLSKEFPDLLTARNVLEVGCGYGSAIFPLLAECPSMHAHVFDFSPHAISILKANPLYDAARCCAYVCDLVADADLGVPDASMDVVLMVFVLSAIPPTSFANVMQKVHRALKPGGVVCFRDYGLYDLAMMRSTKKVHATTRHVDHVDGKRGDGGDKHVYYRGDGTLATFFSIQDLSSLFEGGGFGVVENEYCTVRLRNRRTQTNMDRVWLQHSAFSTREMYDVDMDCYEDDGRDVDRKRTLSEHEAVVEHQLKRLKINHHHAMNSSNPPSMELHLANTHGDAPNTQHDVNYAHVNHLLREMHYLREMRRQQAVAPRLY</sequence>
<gene>
    <name evidence="5" type="ORF">H257_10222</name>
</gene>
<proteinExistence type="inferred from homology"/>
<dbReference type="PANTHER" id="PTHR22809:SF5">
    <property type="entry name" value="TRNA N(3)-METHYLCYTIDINE METHYLTRANSFERASE METTL6"/>
    <property type="match status" value="1"/>
</dbReference>
<dbReference type="PANTHER" id="PTHR22809">
    <property type="entry name" value="METHYLTRANSFERASE-RELATED"/>
    <property type="match status" value="1"/>
</dbReference>
<dbReference type="STRING" id="112090.W4G8J0"/>
<dbReference type="InterPro" id="IPR026113">
    <property type="entry name" value="METTL2/6/8-like"/>
</dbReference>
<feature type="domain" description="Methyltransferase" evidence="4">
    <location>
        <begin position="97"/>
        <end position="196"/>
    </location>
</feature>
<evidence type="ECO:0000256" key="2">
    <source>
        <dbReference type="ARBA" id="ARBA00022603"/>
    </source>
</evidence>
<dbReference type="GO" id="GO:0008757">
    <property type="term" value="F:S-adenosylmethionine-dependent methyltransferase activity"/>
    <property type="evidence" value="ECO:0007669"/>
    <property type="project" value="UniProtKB-ARBA"/>
</dbReference>
<evidence type="ECO:0000259" key="4">
    <source>
        <dbReference type="Pfam" id="PF13649"/>
    </source>
</evidence>
<dbReference type="AlphaFoldDB" id="W4G8J0"/>
<dbReference type="GeneID" id="20812218"/>
<dbReference type="RefSeq" id="XP_009835003.1">
    <property type="nucleotide sequence ID" value="XM_009836701.1"/>
</dbReference>
<evidence type="ECO:0000313" key="5">
    <source>
        <dbReference type="EMBL" id="ETV75369.1"/>
    </source>
</evidence>
<accession>W4G8J0</accession>
<name>W4G8J0_APHAT</name>